<dbReference type="RefSeq" id="WP_285341119.1">
    <property type="nucleotide sequence ID" value="NZ_JASITI010000007.1"/>
</dbReference>
<keyword evidence="5" id="KW-1185">Reference proteome</keyword>
<comment type="caution">
    <text evidence="4">The sequence shown here is derived from an EMBL/GenBank/DDBJ whole genome shotgun (WGS) entry which is preliminary data.</text>
</comment>
<name>A0ABT7GPK3_9ACTN</name>
<sequence>MNETVHHLSPERLQDPAAGYAGLRDGDGLPRVVLPGLRTPVRLVTRYEDVRAALTEPRLIRDRGRVPGGAEGPDAQEELLEPLGGLPPEYVRYVSAHLAFLDGEEHARLRTPLTRAFTARRVAALRPFVEESAERLIGELAGREEADLLNEFAYPLATSVICELVGVDAADRARVCDWIRDFAYGDGSRMADGLSGVVEYVRSLIARRKAVPADDLITALLEGAREGGAGALDEEEITAMVFLLINTGITPPALFLAHAVLALLDHPGQLARLRAEPALLGRAVPELLRHVTLLRIGATLYAAEDFVFAGTPLRRGESVTVALLAANHDPAVYGEAPARLDVTREAGRGRGHLAFGHGAHHCIGAALGNLVTGVVFERLLVRRPVPELAVPREELEFGHWPGDGFHLVRLPVRL</sequence>
<dbReference type="InterPro" id="IPR002397">
    <property type="entry name" value="Cyt_P450_B"/>
</dbReference>
<keyword evidence="2" id="KW-0408">Iron</keyword>
<comment type="similarity">
    <text evidence="1 2">Belongs to the cytochrome P450 family.</text>
</comment>
<keyword evidence="2" id="KW-0479">Metal-binding</keyword>
<dbReference type="SUPFAM" id="SSF48264">
    <property type="entry name" value="Cytochrome P450"/>
    <property type="match status" value="1"/>
</dbReference>
<dbReference type="Proteomes" id="UP001223390">
    <property type="component" value="Unassembled WGS sequence"/>
</dbReference>
<dbReference type="InterPro" id="IPR017972">
    <property type="entry name" value="Cyt_P450_CS"/>
</dbReference>
<evidence type="ECO:0000256" key="1">
    <source>
        <dbReference type="ARBA" id="ARBA00010617"/>
    </source>
</evidence>
<keyword evidence="2" id="KW-0560">Oxidoreductase</keyword>
<accession>A0ABT7GPK3</accession>
<keyword evidence="2" id="KW-0503">Monooxygenase</keyword>
<dbReference type="PANTHER" id="PTHR46696">
    <property type="entry name" value="P450, PUTATIVE (EUROFUNG)-RELATED"/>
    <property type="match status" value="1"/>
</dbReference>
<dbReference type="InterPro" id="IPR001128">
    <property type="entry name" value="Cyt_P450"/>
</dbReference>
<keyword evidence="2" id="KW-0349">Heme</keyword>
<proteinExistence type="inferred from homology"/>
<dbReference type="PANTHER" id="PTHR46696:SF1">
    <property type="entry name" value="CYTOCHROME P450 YJIB-RELATED"/>
    <property type="match status" value="1"/>
</dbReference>
<organism evidence="4 5">
    <name type="scientific">Streptomyces katrae</name>
    <dbReference type="NCBI Taxonomy" id="68223"/>
    <lineage>
        <taxon>Bacteria</taxon>
        <taxon>Bacillati</taxon>
        <taxon>Actinomycetota</taxon>
        <taxon>Actinomycetes</taxon>
        <taxon>Kitasatosporales</taxon>
        <taxon>Streptomycetaceae</taxon>
        <taxon>Streptomyces</taxon>
    </lineage>
</organism>
<protein>
    <submittedName>
        <fullName evidence="4">Cytochrome P450</fullName>
    </submittedName>
</protein>
<feature type="compositionally biased region" description="Basic and acidic residues" evidence="3">
    <location>
        <begin position="1"/>
        <end position="14"/>
    </location>
</feature>
<evidence type="ECO:0000313" key="4">
    <source>
        <dbReference type="EMBL" id="MDK9495521.1"/>
    </source>
</evidence>
<evidence type="ECO:0000256" key="3">
    <source>
        <dbReference type="SAM" id="MobiDB-lite"/>
    </source>
</evidence>
<feature type="region of interest" description="Disordered" evidence="3">
    <location>
        <begin position="1"/>
        <end position="21"/>
    </location>
</feature>
<dbReference type="PROSITE" id="PS00086">
    <property type="entry name" value="CYTOCHROME_P450"/>
    <property type="match status" value="1"/>
</dbReference>
<dbReference type="PRINTS" id="PR00359">
    <property type="entry name" value="BP450"/>
</dbReference>
<evidence type="ECO:0000256" key="2">
    <source>
        <dbReference type="RuleBase" id="RU000461"/>
    </source>
</evidence>
<evidence type="ECO:0000313" key="5">
    <source>
        <dbReference type="Proteomes" id="UP001223390"/>
    </source>
</evidence>
<reference evidence="4 5" key="1">
    <citation type="submission" date="2023-05" db="EMBL/GenBank/DDBJ databases">
        <title>Sequencing and Assembly of Streptomyces sp. NP73.</title>
        <authorList>
            <person name="Konwar A.N."/>
            <person name="Saikia K."/>
            <person name="Thakur D."/>
        </authorList>
    </citation>
    <scope>NUCLEOTIDE SEQUENCE [LARGE SCALE GENOMIC DNA]</scope>
    <source>
        <strain evidence="4 5">NP73</strain>
    </source>
</reference>
<dbReference type="EMBL" id="JASITI010000007">
    <property type="protein sequence ID" value="MDK9495521.1"/>
    <property type="molecule type" value="Genomic_DNA"/>
</dbReference>
<dbReference type="Pfam" id="PF00067">
    <property type="entry name" value="p450"/>
    <property type="match status" value="1"/>
</dbReference>
<gene>
    <name evidence="4" type="ORF">QEZ40_006547</name>
</gene>
<dbReference type="InterPro" id="IPR036396">
    <property type="entry name" value="Cyt_P450_sf"/>
</dbReference>
<dbReference type="Gene3D" id="1.10.630.10">
    <property type="entry name" value="Cytochrome P450"/>
    <property type="match status" value="1"/>
</dbReference>